<keyword evidence="3" id="KW-0804">Transcription</keyword>
<dbReference type="InterPro" id="IPR050109">
    <property type="entry name" value="HTH-type_TetR-like_transc_reg"/>
</dbReference>
<dbReference type="Gene3D" id="1.10.10.60">
    <property type="entry name" value="Homeodomain-like"/>
    <property type="match status" value="1"/>
</dbReference>
<evidence type="ECO:0000256" key="2">
    <source>
        <dbReference type="ARBA" id="ARBA00023125"/>
    </source>
</evidence>
<dbReference type="Pfam" id="PF00440">
    <property type="entry name" value="TetR_N"/>
    <property type="match status" value="1"/>
</dbReference>
<keyword evidence="2" id="KW-0238">DNA-binding</keyword>
<dbReference type="Gene3D" id="1.10.357.10">
    <property type="entry name" value="Tetracycline Repressor, domain 2"/>
    <property type="match status" value="1"/>
</dbReference>
<accession>A0A6J6P213</accession>
<evidence type="ECO:0000313" key="7">
    <source>
        <dbReference type="EMBL" id="CAB5033363.1"/>
    </source>
</evidence>
<dbReference type="InterPro" id="IPR009057">
    <property type="entry name" value="Homeodomain-like_sf"/>
</dbReference>
<dbReference type="EMBL" id="CAFBQF010000002">
    <property type="protein sequence ID" value="CAB5044243.1"/>
    <property type="molecule type" value="Genomic_DNA"/>
</dbReference>
<evidence type="ECO:0000256" key="3">
    <source>
        <dbReference type="ARBA" id="ARBA00023163"/>
    </source>
</evidence>
<organism evidence="6">
    <name type="scientific">freshwater metagenome</name>
    <dbReference type="NCBI Taxonomy" id="449393"/>
    <lineage>
        <taxon>unclassified sequences</taxon>
        <taxon>metagenomes</taxon>
        <taxon>ecological metagenomes</taxon>
    </lineage>
</organism>
<dbReference type="GO" id="GO:0000976">
    <property type="term" value="F:transcription cis-regulatory region binding"/>
    <property type="evidence" value="ECO:0007669"/>
    <property type="project" value="TreeGrafter"/>
</dbReference>
<sequence length="204" mass="23201">MGTLSGEKPKQTHKSARSRHEEVLDAGLRVFALKGYRGATIEDIASELGFTSAALYYYIKSKQDLLLQTVYRPIDSLIESANQYESFTGTSLEKFTRLVETHILLMIERRDWFIVMLRDQAHLPEDNILELRKRDREYRRIFTQVIIDGNKSGEFDVKDPRVTTLVVLGALNWTLQWLLPGGDVDSKAVAKEIASTLLNGIAKN</sequence>
<feature type="region of interest" description="Disordered" evidence="4">
    <location>
        <begin position="1"/>
        <end position="20"/>
    </location>
</feature>
<keyword evidence="1" id="KW-0805">Transcription regulation</keyword>
<dbReference type="SUPFAM" id="SSF46689">
    <property type="entry name" value="Homeodomain-like"/>
    <property type="match status" value="1"/>
</dbReference>
<evidence type="ECO:0000313" key="8">
    <source>
        <dbReference type="EMBL" id="CAB5044243.1"/>
    </source>
</evidence>
<dbReference type="EMBL" id="CAEZXW010000001">
    <property type="protein sequence ID" value="CAB4690633.1"/>
    <property type="molecule type" value="Genomic_DNA"/>
</dbReference>
<evidence type="ECO:0000259" key="5">
    <source>
        <dbReference type="PROSITE" id="PS50977"/>
    </source>
</evidence>
<name>A0A6J6P213_9ZZZZ</name>
<dbReference type="Pfam" id="PF17932">
    <property type="entry name" value="TetR_C_24"/>
    <property type="match status" value="1"/>
</dbReference>
<evidence type="ECO:0000313" key="6">
    <source>
        <dbReference type="EMBL" id="CAB4690633.1"/>
    </source>
</evidence>
<dbReference type="PANTHER" id="PTHR30055:SF234">
    <property type="entry name" value="HTH-TYPE TRANSCRIPTIONAL REGULATOR BETI"/>
    <property type="match status" value="1"/>
</dbReference>
<dbReference type="PROSITE" id="PS50977">
    <property type="entry name" value="HTH_TETR_2"/>
    <property type="match status" value="1"/>
</dbReference>
<dbReference type="AlphaFoldDB" id="A0A6J6P213"/>
<dbReference type="SUPFAM" id="SSF48498">
    <property type="entry name" value="Tetracyclin repressor-like, C-terminal domain"/>
    <property type="match status" value="1"/>
</dbReference>
<dbReference type="InterPro" id="IPR041490">
    <property type="entry name" value="KstR2_TetR_C"/>
</dbReference>
<feature type="domain" description="HTH tetR-type" evidence="5">
    <location>
        <begin position="17"/>
        <end position="77"/>
    </location>
</feature>
<reference evidence="6" key="1">
    <citation type="submission" date="2020-05" db="EMBL/GenBank/DDBJ databases">
        <authorList>
            <person name="Chiriac C."/>
            <person name="Salcher M."/>
            <person name="Ghai R."/>
            <person name="Kavagutti S V."/>
        </authorList>
    </citation>
    <scope>NUCLEOTIDE SEQUENCE</scope>
</reference>
<dbReference type="InterPro" id="IPR036271">
    <property type="entry name" value="Tet_transcr_reg_TetR-rel_C_sf"/>
</dbReference>
<dbReference type="PANTHER" id="PTHR30055">
    <property type="entry name" value="HTH-TYPE TRANSCRIPTIONAL REGULATOR RUTR"/>
    <property type="match status" value="1"/>
</dbReference>
<proteinExistence type="predicted"/>
<protein>
    <submittedName>
        <fullName evidence="6">Unannotated protein</fullName>
    </submittedName>
</protein>
<dbReference type="PRINTS" id="PR00455">
    <property type="entry name" value="HTHTETR"/>
</dbReference>
<evidence type="ECO:0000256" key="4">
    <source>
        <dbReference type="SAM" id="MobiDB-lite"/>
    </source>
</evidence>
<dbReference type="EMBL" id="CAFBQA010000002">
    <property type="protein sequence ID" value="CAB5033363.1"/>
    <property type="molecule type" value="Genomic_DNA"/>
</dbReference>
<dbReference type="GO" id="GO:0003700">
    <property type="term" value="F:DNA-binding transcription factor activity"/>
    <property type="evidence" value="ECO:0007669"/>
    <property type="project" value="TreeGrafter"/>
</dbReference>
<gene>
    <name evidence="6" type="ORF">UFOPK2593_00023</name>
    <name evidence="7" type="ORF">UFOPK4234_00057</name>
    <name evidence="8" type="ORF">UFOPK4295_00091</name>
</gene>
<dbReference type="InterPro" id="IPR001647">
    <property type="entry name" value="HTH_TetR"/>
</dbReference>
<evidence type="ECO:0000256" key="1">
    <source>
        <dbReference type="ARBA" id="ARBA00023015"/>
    </source>
</evidence>